<organism evidence="7 8">
    <name type="scientific">Arthrobacter parietis</name>
    <dbReference type="NCBI Taxonomy" id="271434"/>
    <lineage>
        <taxon>Bacteria</taxon>
        <taxon>Bacillati</taxon>
        <taxon>Actinomycetota</taxon>
        <taxon>Actinomycetes</taxon>
        <taxon>Micrococcales</taxon>
        <taxon>Micrococcaceae</taxon>
        <taxon>Arthrobacter</taxon>
    </lineage>
</organism>
<keyword evidence="3 6" id="KW-0812">Transmembrane</keyword>
<feature type="transmembrane region" description="Helical" evidence="6">
    <location>
        <begin position="461"/>
        <end position="479"/>
    </location>
</feature>
<feature type="transmembrane region" description="Helical" evidence="6">
    <location>
        <begin position="435"/>
        <end position="455"/>
    </location>
</feature>
<dbReference type="PANTHER" id="PTHR43243">
    <property type="entry name" value="INNER MEMBRANE TRANSPORTER YGJI-RELATED"/>
    <property type="match status" value="1"/>
</dbReference>
<dbReference type="Gene3D" id="1.20.1740.10">
    <property type="entry name" value="Amino acid/polyamine transporter I"/>
    <property type="match status" value="1"/>
</dbReference>
<evidence type="ECO:0000256" key="5">
    <source>
        <dbReference type="ARBA" id="ARBA00023136"/>
    </source>
</evidence>
<feature type="transmembrane region" description="Helical" evidence="6">
    <location>
        <begin position="279"/>
        <end position="302"/>
    </location>
</feature>
<dbReference type="Pfam" id="PF13520">
    <property type="entry name" value="AA_permease_2"/>
    <property type="match status" value="1"/>
</dbReference>
<proteinExistence type="predicted"/>
<feature type="transmembrane region" description="Helical" evidence="6">
    <location>
        <begin position="240"/>
        <end position="267"/>
    </location>
</feature>
<evidence type="ECO:0000256" key="3">
    <source>
        <dbReference type="ARBA" id="ARBA00022692"/>
    </source>
</evidence>
<evidence type="ECO:0000256" key="4">
    <source>
        <dbReference type="ARBA" id="ARBA00022989"/>
    </source>
</evidence>
<feature type="transmembrane region" description="Helical" evidence="6">
    <location>
        <begin position="60"/>
        <end position="80"/>
    </location>
</feature>
<keyword evidence="4 6" id="KW-1133">Transmembrane helix</keyword>
<comment type="subcellular location">
    <subcellularLocation>
        <location evidence="1">Membrane</location>
        <topology evidence="1">Multi-pass membrane protein</topology>
    </subcellularLocation>
</comment>
<feature type="transmembrane region" description="Helical" evidence="6">
    <location>
        <begin position="322"/>
        <end position="350"/>
    </location>
</feature>
<dbReference type="PIRSF" id="PIRSF006060">
    <property type="entry name" value="AA_transporter"/>
    <property type="match status" value="1"/>
</dbReference>
<dbReference type="InterPro" id="IPR002293">
    <property type="entry name" value="AA/rel_permease1"/>
</dbReference>
<dbReference type="PANTHER" id="PTHR43243:SF4">
    <property type="entry name" value="CATIONIC AMINO ACID TRANSPORTER 4"/>
    <property type="match status" value="1"/>
</dbReference>
<gene>
    <name evidence="7" type="ORF">GCM10009784_26910</name>
</gene>
<feature type="transmembrane region" description="Helical" evidence="6">
    <location>
        <begin position="381"/>
        <end position="398"/>
    </location>
</feature>
<evidence type="ECO:0000256" key="6">
    <source>
        <dbReference type="SAM" id="Phobius"/>
    </source>
</evidence>
<evidence type="ECO:0000313" key="8">
    <source>
        <dbReference type="Proteomes" id="UP001500974"/>
    </source>
</evidence>
<feature type="transmembrane region" description="Helical" evidence="6">
    <location>
        <begin position="185"/>
        <end position="205"/>
    </location>
</feature>
<reference evidence="7 8" key="1">
    <citation type="journal article" date="2019" name="Int. J. Syst. Evol. Microbiol.">
        <title>The Global Catalogue of Microorganisms (GCM) 10K type strain sequencing project: providing services to taxonomists for standard genome sequencing and annotation.</title>
        <authorList>
            <consortium name="The Broad Institute Genomics Platform"/>
            <consortium name="The Broad Institute Genome Sequencing Center for Infectious Disease"/>
            <person name="Wu L."/>
            <person name="Ma J."/>
        </authorList>
    </citation>
    <scope>NUCLEOTIDE SEQUENCE [LARGE SCALE GENOMIC DNA]</scope>
    <source>
        <strain evidence="7 8">JCM 14917</strain>
    </source>
</reference>
<accession>A0ABN3B0S8</accession>
<keyword evidence="5 6" id="KW-0472">Membrane</keyword>
<comment type="caution">
    <text evidence="7">The sequence shown here is derived from an EMBL/GenBank/DDBJ whole genome shotgun (WGS) entry which is preliminary data.</text>
</comment>
<keyword evidence="8" id="KW-1185">Reference proteome</keyword>
<dbReference type="RefSeq" id="WP_346028581.1">
    <property type="nucleotide sequence ID" value="NZ_BAAAON010000003.1"/>
</dbReference>
<protein>
    <submittedName>
        <fullName evidence="7">Amino acid permease</fullName>
    </submittedName>
</protein>
<feature type="transmembrane region" description="Helical" evidence="6">
    <location>
        <begin position="153"/>
        <end position="173"/>
    </location>
</feature>
<evidence type="ECO:0000313" key="7">
    <source>
        <dbReference type="EMBL" id="GAA2177205.1"/>
    </source>
</evidence>
<feature type="transmembrane region" description="Helical" evidence="6">
    <location>
        <begin position="404"/>
        <end position="423"/>
    </location>
</feature>
<sequence>MSVFRTKSIEQSIRDTEEPGHQLKKSLGALDLIVFGVGVCIGAGIFVLTGQAAGANAGPAVAFSFLIAGVVAGLSAICYAELASTVPVAGSAYTFSFATLGELVAFVIGWDLVLEFTVGSAALATSFSQYLGVVLQDTPFAIPEAIASVDTGVMNLPAGLLILGLTVVLMTGIKLSSRINQVVTAIKVAVVLLVIIVGLFFINVANWSPFIPPSEGTAPSEAGVLDVPLVETLFRLEPTVYGLGGVFAAAALVFFAFIGFDVIATTAEETRNPQRDLPIGILGSLAIVTVLYMAVSLIIAGIRPYSDIDPADGAPLATAFTAVGVTWMGNVVAIGACIGLIVVAMILLLGQTRVGFAMSRDRLLPPALGAVHPKFGTPYRFTLLAGIVIAIIATFVPLSTLAELVNIGTLFAFMLVALGVIILRRTRPDLKRSFRVPFVPVLPIIAIALCFFLMLNLTGGTWLRFFVWMAIGLAVYFLYSRKRSIMVTGGPGYNTVMPEQQRQTDVGLGGAGIAPNEDDR</sequence>
<name>A0ABN3B0S8_9MICC</name>
<feature type="transmembrane region" description="Helical" evidence="6">
    <location>
        <begin position="29"/>
        <end position="48"/>
    </location>
</feature>
<dbReference type="EMBL" id="BAAAON010000003">
    <property type="protein sequence ID" value="GAA2177205.1"/>
    <property type="molecule type" value="Genomic_DNA"/>
</dbReference>
<feature type="transmembrane region" description="Helical" evidence="6">
    <location>
        <begin position="92"/>
        <end position="110"/>
    </location>
</feature>
<dbReference type="Proteomes" id="UP001500974">
    <property type="component" value="Unassembled WGS sequence"/>
</dbReference>
<keyword evidence="2" id="KW-0813">Transport</keyword>
<evidence type="ECO:0000256" key="2">
    <source>
        <dbReference type="ARBA" id="ARBA00022448"/>
    </source>
</evidence>
<evidence type="ECO:0000256" key="1">
    <source>
        <dbReference type="ARBA" id="ARBA00004141"/>
    </source>
</evidence>